<dbReference type="Pfam" id="PF00589">
    <property type="entry name" value="Phage_integrase"/>
    <property type="match status" value="1"/>
</dbReference>
<dbReference type="PANTHER" id="PTHR30349">
    <property type="entry name" value="PHAGE INTEGRASE-RELATED"/>
    <property type="match status" value="1"/>
</dbReference>
<dbReference type="InterPro" id="IPR050090">
    <property type="entry name" value="Tyrosine_recombinase_XerCD"/>
</dbReference>
<dbReference type="PANTHER" id="PTHR30349:SF64">
    <property type="entry name" value="PROPHAGE INTEGRASE INTD-RELATED"/>
    <property type="match status" value="1"/>
</dbReference>
<evidence type="ECO:0000256" key="3">
    <source>
        <dbReference type="ARBA" id="ARBA00023125"/>
    </source>
</evidence>
<dbReference type="GO" id="GO:0003677">
    <property type="term" value="F:DNA binding"/>
    <property type="evidence" value="ECO:0007669"/>
    <property type="project" value="UniProtKB-UniRule"/>
</dbReference>
<evidence type="ECO:0000259" key="6">
    <source>
        <dbReference type="PROSITE" id="PS51898"/>
    </source>
</evidence>
<organism evidence="8 9">
    <name type="scientific">Anaerospora hongkongensis</name>
    <dbReference type="NCBI Taxonomy" id="244830"/>
    <lineage>
        <taxon>Bacteria</taxon>
        <taxon>Bacillati</taxon>
        <taxon>Bacillota</taxon>
        <taxon>Negativicutes</taxon>
        <taxon>Selenomonadales</taxon>
        <taxon>Sporomusaceae</taxon>
        <taxon>Anaerospora</taxon>
    </lineage>
</organism>
<evidence type="ECO:0000259" key="7">
    <source>
        <dbReference type="PROSITE" id="PS51900"/>
    </source>
</evidence>
<dbReference type="GO" id="GO:0006310">
    <property type="term" value="P:DNA recombination"/>
    <property type="evidence" value="ECO:0007669"/>
    <property type="project" value="UniProtKB-KW"/>
</dbReference>
<dbReference type="EMBL" id="SLUI01000002">
    <property type="protein sequence ID" value="TCL39429.1"/>
    <property type="molecule type" value="Genomic_DNA"/>
</dbReference>
<evidence type="ECO:0000256" key="5">
    <source>
        <dbReference type="PROSITE-ProRule" id="PRU01248"/>
    </source>
</evidence>
<sequence length="369" mass="43291">MYLYRKYENGKTTAALFDDNMVLIKPVYYYFKKLQLEDKAPLTIFNYALDLKEYFQFLNRRHINYEFSTPETIEDFVSYLKGVDTQTGGNLKVRSNKTIKRMLAAIRDFYEHEALHRNFKNPIIMEDDTRKPGMYKPILAHVNSLISRSAFRIKTSSNGPETWRILDDDETELITNTLNNKRDKLIFKLLYFTGMRISELLGLCTEDIPYPNAMDPITSFELVPRDENDLDRQHKSGPRTIYLPTSVAIELDNYIVEERDKFNVKHSYIFVSYQKQHLGKPLSQAAISDCFRRVGKMCNISFTPHDLRHTCCTNYVQLGLNLKIVQEIMGHKQYSTTEKYTHLTDKYVNRKISDFWMSNAERVNRIGGI</sequence>
<keyword evidence="4" id="KW-0233">DNA recombination</keyword>
<dbReference type="AlphaFoldDB" id="A0A4R1Q2I0"/>
<dbReference type="Gene3D" id="1.10.150.130">
    <property type="match status" value="1"/>
</dbReference>
<gene>
    <name evidence="8" type="ORF">EV210_102345</name>
</gene>
<dbReference type="Pfam" id="PF02899">
    <property type="entry name" value="Phage_int_SAM_1"/>
    <property type="match status" value="1"/>
</dbReference>
<dbReference type="CDD" id="cd00397">
    <property type="entry name" value="DNA_BRE_C"/>
    <property type="match status" value="1"/>
</dbReference>
<evidence type="ECO:0000313" key="9">
    <source>
        <dbReference type="Proteomes" id="UP000295063"/>
    </source>
</evidence>
<comment type="caution">
    <text evidence="8">The sequence shown here is derived from an EMBL/GenBank/DDBJ whole genome shotgun (WGS) entry which is preliminary data.</text>
</comment>
<comment type="similarity">
    <text evidence="1">Belongs to the 'phage' integrase family.</text>
</comment>
<accession>A0A4R1Q2I0</accession>
<dbReference type="Proteomes" id="UP000295063">
    <property type="component" value="Unassembled WGS sequence"/>
</dbReference>
<dbReference type="RefSeq" id="WP_132075947.1">
    <property type="nucleotide sequence ID" value="NZ_SLUI01000002.1"/>
</dbReference>
<dbReference type="InterPro" id="IPR004107">
    <property type="entry name" value="Integrase_SAM-like_N"/>
</dbReference>
<reference evidence="8 9" key="1">
    <citation type="submission" date="2019-03" db="EMBL/GenBank/DDBJ databases">
        <title>Genomic Encyclopedia of Type Strains, Phase IV (KMG-IV): sequencing the most valuable type-strain genomes for metagenomic binning, comparative biology and taxonomic classification.</title>
        <authorList>
            <person name="Goeker M."/>
        </authorList>
    </citation>
    <scope>NUCLEOTIDE SEQUENCE [LARGE SCALE GENOMIC DNA]</scope>
    <source>
        <strain evidence="8 9">DSM 15969</strain>
    </source>
</reference>
<evidence type="ECO:0000256" key="4">
    <source>
        <dbReference type="ARBA" id="ARBA00023172"/>
    </source>
</evidence>
<feature type="domain" description="Tyr recombinase" evidence="6">
    <location>
        <begin position="161"/>
        <end position="354"/>
    </location>
</feature>
<dbReference type="PROSITE" id="PS51898">
    <property type="entry name" value="TYR_RECOMBINASE"/>
    <property type="match status" value="1"/>
</dbReference>
<dbReference type="InterPro" id="IPR013762">
    <property type="entry name" value="Integrase-like_cat_sf"/>
</dbReference>
<evidence type="ECO:0000256" key="1">
    <source>
        <dbReference type="ARBA" id="ARBA00008857"/>
    </source>
</evidence>
<dbReference type="InterPro" id="IPR011010">
    <property type="entry name" value="DNA_brk_join_enz"/>
</dbReference>
<dbReference type="InterPro" id="IPR002104">
    <property type="entry name" value="Integrase_catalytic"/>
</dbReference>
<protein>
    <submittedName>
        <fullName evidence="8">Site-specific recombinase XerD</fullName>
    </submittedName>
</protein>
<dbReference type="SUPFAM" id="SSF56349">
    <property type="entry name" value="DNA breaking-rejoining enzymes"/>
    <property type="match status" value="1"/>
</dbReference>
<dbReference type="Gene3D" id="1.10.443.10">
    <property type="entry name" value="Intergrase catalytic core"/>
    <property type="match status" value="1"/>
</dbReference>
<evidence type="ECO:0000256" key="2">
    <source>
        <dbReference type="ARBA" id="ARBA00022908"/>
    </source>
</evidence>
<evidence type="ECO:0000313" key="8">
    <source>
        <dbReference type="EMBL" id="TCL39429.1"/>
    </source>
</evidence>
<feature type="domain" description="Core-binding (CB)" evidence="7">
    <location>
        <begin position="21"/>
        <end position="114"/>
    </location>
</feature>
<name>A0A4R1Q2I0_9FIRM</name>
<keyword evidence="3 5" id="KW-0238">DNA-binding</keyword>
<dbReference type="InterPro" id="IPR044068">
    <property type="entry name" value="CB"/>
</dbReference>
<keyword evidence="9" id="KW-1185">Reference proteome</keyword>
<dbReference type="GO" id="GO:0015074">
    <property type="term" value="P:DNA integration"/>
    <property type="evidence" value="ECO:0007669"/>
    <property type="project" value="UniProtKB-KW"/>
</dbReference>
<dbReference type="OrthoDB" id="9803188at2"/>
<proteinExistence type="inferred from homology"/>
<dbReference type="PROSITE" id="PS51900">
    <property type="entry name" value="CB"/>
    <property type="match status" value="1"/>
</dbReference>
<dbReference type="InterPro" id="IPR010998">
    <property type="entry name" value="Integrase_recombinase_N"/>
</dbReference>
<keyword evidence="2" id="KW-0229">DNA integration</keyword>